<comment type="caution">
    <text evidence="3">The sequence shown here is derived from an EMBL/GenBank/DDBJ whole genome shotgun (WGS) entry which is preliminary data.</text>
</comment>
<name>A0A6H9UZI2_9ACTN</name>
<dbReference type="PANTHER" id="PTHR38113">
    <property type="match status" value="1"/>
</dbReference>
<keyword evidence="4" id="KW-1185">Reference proteome</keyword>
<feature type="compositionally biased region" description="Gly residues" evidence="1">
    <location>
        <begin position="241"/>
        <end position="270"/>
    </location>
</feature>
<evidence type="ECO:0000256" key="1">
    <source>
        <dbReference type="SAM" id="MobiDB-lite"/>
    </source>
</evidence>
<gene>
    <name evidence="3" type="ORF">F7R91_18595</name>
</gene>
<proteinExistence type="predicted"/>
<reference evidence="3 4" key="1">
    <citation type="submission" date="2019-09" db="EMBL/GenBank/DDBJ databases">
        <title>Screening of Novel Bioactive Compounds from Soil-Associated.</title>
        <authorList>
            <person name="Zhao S."/>
        </authorList>
    </citation>
    <scope>NUCLEOTIDE SEQUENCE [LARGE SCALE GENOMIC DNA]</scope>
    <source>
        <strain evidence="3 4">HIT-DPA4</strain>
    </source>
</reference>
<dbReference type="AlphaFoldDB" id="A0A6H9UZI2"/>
<dbReference type="Pfam" id="PF10056">
    <property type="entry name" value="DUF2293"/>
    <property type="match status" value="1"/>
</dbReference>
<protein>
    <submittedName>
        <fullName evidence="3">DUF2293 domain-containing protein</fullName>
    </submittedName>
</protein>
<accession>A0A6H9UZI2</accession>
<dbReference type="InterPro" id="IPR018744">
    <property type="entry name" value="DUF2293"/>
</dbReference>
<feature type="domain" description="DUF2293" evidence="2">
    <location>
        <begin position="138"/>
        <end position="224"/>
    </location>
</feature>
<dbReference type="PANTHER" id="PTHR38113:SF2">
    <property type="entry name" value="DUF2293 DOMAIN-CONTAINING PROTEIN"/>
    <property type="match status" value="1"/>
</dbReference>
<evidence type="ECO:0000313" key="4">
    <source>
        <dbReference type="Proteomes" id="UP000442707"/>
    </source>
</evidence>
<dbReference type="RefSeq" id="WP_150950164.1">
    <property type="nucleotide sequence ID" value="NZ_VZRB01000011.1"/>
</dbReference>
<feature type="region of interest" description="Disordered" evidence="1">
    <location>
        <begin position="228"/>
        <end position="270"/>
    </location>
</feature>
<organism evidence="3 4">
    <name type="scientific">Streptomyces luteolifulvus</name>
    <dbReference type="NCBI Taxonomy" id="2615112"/>
    <lineage>
        <taxon>Bacteria</taxon>
        <taxon>Bacillati</taxon>
        <taxon>Actinomycetota</taxon>
        <taxon>Actinomycetes</taxon>
        <taxon>Kitasatosporales</taxon>
        <taxon>Streptomycetaceae</taxon>
        <taxon>Streptomyces</taxon>
    </lineage>
</organism>
<sequence>MAHLATPSLRGGLLVIQPLRRRHCAECGGGPLPLLVLEDEVLRCLDCADLGHLVFLPRGDTALTRRSREESSLSAVVVRFNRRKGRYERQGVLVEEAGLARAEERCLADAEARRRRRVRDARRRAAQDVRFTDAFAAEIRRLFPGCPADRARDIATHASVRGSGRVGRSAAGRALSEGAVTSAVVASVRHRDTAYDQLLMSGVPRHEARRRIAPTVETVLAAWRVGAGAGPGTGSRAEEAGGAGVGSEAGVDEGGSGGGPGGGGGGEKGR</sequence>
<evidence type="ECO:0000259" key="2">
    <source>
        <dbReference type="Pfam" id="PF10056"/>
    </source>
</evidence>
<dbReference type="EMBL" id="VZRB01000011">
    <property type="protein sequence ID" value="KAB1145731.1"/>
    <property type="molecule type" value="Genomic_DNA"/>
</dbReference>
<evidence type="ECO:0000313" key="3">
    <source>
        <dbReference type="EMBL" id="KAB1145731.1"/>
    </source>
</evidence>
<dbReference type="Proteomes" id="UP000442707">
    <property type="component" value="Unassembled WGS sequence"/>
</dbReference>